<accession>A0ABT6FGU6</accession>
<comment type="caution">
    <text evidence="1">The sequence shown here is derived from an EMBL/GenBank/DDBJ whole genome shotgun (WGS) entry which is preliminary data.</text>
</comment>
<evidence type="ECO:0000313" key="2">
    <source>
        <dbReference type="Proteomes" id="UP001216907"/>
    </source>
</evidence>
<dbReference type="EMBL" id="JARRAG010000002">
    <property type="protein sequence ID" value="MDG3006613.1"/>
    <property type="molecule type" value="Genomic_DNA"/>
</dbReference>
<proteinExistence type="predicted"/>
<reference evidence="1 2" key="1">
    <citation type="submission" date="2023-03" db="EMBL/GenBank/DDBJ databases">
        <title>Paludisphaera mucosa sp. nov. a novel planctomycete from northern fen.</title>
        <authorList>
            <person name="Ivanova A."/>
        </authorList>
    </citation>
    <scope>NUCLEOTIDE SEQUENCE [LARGE SCALE GENOMIC DNA]</scope>
    <source>
        <strain evidence="1 2">Pla2</strain>
    </source>
</reference>
<keyword evidence="2" id="KW-1185">Reference proteome</keyword>
<sequence>MSVVLPEIRLPGCEPGAGHITQPESADRPYVWSGPRLELSLTVTAARGDFDRDEAARAMGVLWLPGYRYAFQSLPSAQWTVARSDDVSGSLGALEGLCNGTGTYLTLNPFRQGFTRPDNGGFRSQDIERRVWFLVDVDPHRGKGEEKKVNATDAEKAAVFEVLGATMEHAERLGWPAPILIDSGNGGHLYWRVDLPNNAFGQQTLRSIIKGWKAILDTKAASIDPGVHDAKRIAKLPGTWARKGPHSVERPHRMSKILVLPDVVPVPLELLRASAGLNPTAVSVPSVPGNTSPSPGAGSLSLPLTVSPPGAGGYAEAALERFPVDCGG</sequence>
<organism evidence="1 2">
    <name type="scientific">Paludisphaera mucosa</name>
    <dbReference type="NCBI Taxonomy" id="3030827"/>
    <lineage>
        <taxon>Bacteria</taxon>
        <taxon>Pseudomonadati</taxon>
        <taxon>Planctomycetota</taxon>
        <taxon>Planctomycetia</taxon>
        <taxon>Isosphaerales</taxon>
        <taxon>Isosphaeraceae</taxon>
        <taxon>Paludisphaera</taxon>
    </lineage>
</organism>
<protein>
    <submittedName>
        <fullName evidence="1">Uncharacterized protein</fullName>
    </submittedName>
</protein>
<gene>
    <name evidence="1" type="ORF">PZE19_22815</name>
</gene>
<dbReference type="RefSeq" id="WP_277862909.1">
    <property type="nucleotide sequence ID" value="NZ_JARRAG010000002.1"/>
</dbReference>
<evidence type="ECO:0000313" key="1">
    <source>
        <dbReference type="EMBL" id="MDG3006613.1"/>
    </source>
</evidence>
<dbReference type="Proteomes" id="UP001216907">
    <property type="component" value="Unassembled WGS sequence"/>
</dbReference>
<name>A0ABT6FGU6_9BACT</name>